<proteinExistence type="predicted"/>
<dbReference type="PANTHER" id="PTHR24171">
    <property type="entry name" value="ANKYRIN REPEAT DOMAIN-CONTAINING PROTEIN 39-RELATED"/>
    <property type="match status" value="1"/>
</dbReference>
<dbReference type="SUPFAM" id="SSF48403">
    <property type="entry name" value="Ankyrin repeat"/>
    <property type="match status" value="1"/>
</dbReference>
<evidence type="ECO:0000256" key="3">
    <source>
        <dbReference type="PROSITE-ProRule" id="PRU00023"/>
    </source>
</evidence>
<dbReference type="PRINTS" id="PR01415">
    <property type="entry name" value="ANKYRIN"/>
</dbReference>
<comment type="caution">
    <text evidence="6">The sequence shown here is derived from an EMBL/GenBank/DDBJ whole genome shotgun (WGS) entry which is preliminary data.</text>
</comment>
<dbReference type="PROSITE" id="PS50088">
    <property type="entry name" value="ANK_REPEAT"/>
    <property type="match status" value="4"/>
</dbReference>
<organism evidence="6 7">
    <name type="scientific">Cerrena zonata</name>
    <dbReference type="NCBI Taxonomy" id="2478898"/>
    <lineage>
        <taxon>Eukaryota</taxon>
        <taxon>Fungi</taxon>
        <taxon>Dikarya</taxon>
        <taxon>Basidiomycota</taxon>
        <taxon>Agaricomycotina</taxon>
        <taxon>Agaricomycetes</taxon>
        <taxon>Polyporales</taxon>
        <taxon>Cerrenaceae</taxon>
        <taxon>Cerrena</taxon>
    </lineage>
</organism>
<feature type="region of interest" description="Disordered" evidence="5">
    <location>
        <begin position="1"/>
        <end position="131"/>
    </location>
</feature>
<dbReference type="InterPro" id="IPR002110">
    <property type="entry name" value="Ankyrin_rpt"/>
</dbReference>
<dbReference type="GO" id="GO:0085020">
    <property type="term" value="P:protein K6-linked ubiquitination"/>
    <property type="evidence" value="ECO:0007669"/>
    <property type="project" value="TreeGrafter"/>
</dbReference>
<feature type="coiled-coil region" evidence="4">
    <location>
        <begin position="658"/>
        <end position="713"/>
    </location>
</feature>
<name>A0AAW0FED4_9APHY</name>
<feature type="compositionally biased region" description="Polar residues" evidence="5">
    <location>
        <begin position="565"/>
        <end position="574"/>
    </location>
</feature>
<sequence>MKKSPSVSVSDDEDEAESKSTKTDVEEFSEQETLPADSPPRIRQGRKLLRKKDYDEYDQPLRKKQRNKKYILSDDESDDESTVSKEKEFSEDSKSSKSRSTSISKQDSARKSSTPGSSKSKGSYKVKRDSSGRSLLQRACKKGDLADVKRFISLGADANESDFGGFTCLHEAALSGHTDVVKYLIKNGADVNKQAIEAGDSETPLMDAAENKHIDTVKVLLDNGANADIHNSDGYTALTKISHLHSDEEGYEEIIELLEKALESQKGNSSDKSVPLAPTKIVEDPYEDYFLDLVKKKNSSSTIYKYSAQGFKEAAASDFLAHDYTLQNKPDILNLAARNGHVELVDILLGLNPGSYDINQENKVGLTALLSTVGLGNYEVVKFLISRGADPTKKRKKDGLNALDIAKYSAEYDPREVELLQGEILKSSNGPTTSEKAPDNENAMIKEAHKDTTLSFKEESPKESKKPEEKAIEDFEKPVNSDVSDHEIEKQKENDLDEKEREDELSLNKKRKISSGNSDLNSTKKLKKVKSREFDKLKSQPSNVFAKDRTPESNEDPKRFKSREQSPTSVTPTQHSHRPSLESSRTSDRDITKKPLTQSPSPSLSSASITSPVTAPAPAPAPLTKAQEEQRAKIAEEARIWQEKSEAKKKARKEFFIKAEKEKERKRKEDEEKRIEEQKKQEILEHEKRIKEAEEIAEANRQLEVKREQLKFKKCIENYPIGLRSIKFGIEHTSEELARFVPLYVFNLNGEEYVIDLQLSLMTALSITELGEKANFSSKIEVSLENKSKTWILFYPMIGIDPSNPHLNLQREGHSKFKFLLLNFVKLSEAKSLLEKHYSRIVDLIWNKKFITPVDLGSMMPFNEVRNIQVDILTDKNDIVIDTESVQKTSFVPPKLRLRKDALRVIRKSNTPIW</sequence>
<dbReference type="PROSITE" id="PS50297">
    <property type="entry name" value="ANK_REP_REGION"/>
    <property type="match status" value="3"/>
</dbReference>
<reference evidence="6 7" key="1">
    <citation type="submission" date="2022-09" db="EMBL/GenBank/DDBJ databases">
        <authorList>
            <person name="Palmer J.M."/>
        </authorList>
    </citation>
    <scope>NUCLEOTIDE SEQUENCE [LARGE SCALE GENOMIC DNA]</scope>
    <source>
        <strain evidence="6 7">DSM 7382</strain>
    </source>
</reference>
<feature type="compositionally biased region" description="Low complexity" evidence="5">
    <location>
        <begin position="98"/>
        <end position="123"/>
    </location>
</feature>
<keyword evidence="4" id="KW-0175">Coiled coil</keyword>
<keyword evidence="2 3" id="KW-0040">ANK repeat</keyword>
<feature type="compositionally biased region" description="Polar residues" evidence="5">
    <location>
        <begin position="514"/>
        <end position="523"/>
    </location>
</feature>
<dbReference type="Pfam" id="PF13857">
    <property type="entry name" value="Ank_5"/>
    <property type="match status" value="1"/>
</dbReference>
<feature type="compositionally biased region" description="Basic and acidic residues" evidence="5">
    <location>
        <begin position="82"/>
        <end position="95"/>
    </location>
</feature>
<dbReference type="EMBL" id="JASBNA010000054">
    <property type="protein sequence ID" value="KAK7679920.1"/>
    <property type="molecule type" value="Genomic_DNA"/>
</dbReference>
<dbReference type="Proteomes" id="UP001385951">
    <property type="component" value="Unassembled WGS sequence"/>
</dbReference>
<evidence type="ECO:0000256" key="5">
    <source>
        <dbReference type="SAM" id="MobiDB-lite"/>
    </source>
</evidence>
<gene>
    <name evidence="6" type="ORF">QCA50_017080</name>
</gene>
<dbReference type="AlphaFoldDB" id="A0AAW0FED4"/>
<dbReference type="SMART" id="SM00248">
    <property type="entry name" value="ANK"/>
    <property type="match status" value="5"/>
</dbReference>
<dbReference type="Gene3D" id="1.25.40.20">
    <property type="entry name" value="Ankyrin repeat-containing domain"/>
    <property type="match status" value="2"/>
</dbReference>
<evidence type="ECO:0000313" key="7">
    <source>
        <dbReference type="Proteomes" id="UP001385951"/>
    </source>
</evidence>
<feature type="repeat" description="ANK" evidence="3">
    <location>
        <begin position="364"/>
        <end position="396"/>
    </location>
</feature>
<dbReference type="Pfam" id="PF12796">
    <property type="entry name" value="Ank_2"/>
    <property type="match status" value="2"/>
</dbReference>
<dbReference type="InterPro" id="IPR036770">
    <property type="entry name" value="Ankyrin_rpt-contain_sf"/>
</dbReference>
<feature type="repeat" description="ANK" evidence="3">
    <location>
        <begin position="131"/>
        <end position="163"/>
    </location>
</feature>
<protein>
    <recommendedName>
        <fullName evidence="8">Ankyrin repeat protein</fullName>
    </recommendedName>
</protein>
<keyword evidence="1" id="KW-0677">Repeat</keyword>
<evidence type="ECO:0000313" key="6">
    <source>
        <dbReference type="EMBL" id="KAK7679920.1"/>
    </source>
</evidence>
<evidence type="ECO:0008006" key="8">
    <source>
        <dbReference type="Google" id="ProtNLM"/>
    </source>
</evidence>
<feature type="region of interest" description="Disordered" evidence="5">
    <location>
        <begin position="450"/>
        <end position="634"/>
    </location>
</feature>
<feature type="repeat" description="ANK" evidence="3">
    <location>
        <begin position="200"/>
        <end position="232"/>
    </location>
</feature>
<feature type="compositionally biased region" description="Low complexity" evidence="5">
    <location>
        <begin position="595"/>
        <end position="614"/>
    </location>
</feature>
<evidence type="ECO:0000256" key="1">
    <source>
        <dbReference type="ARBA" id="ARBA00022737"/>
    </source>
</evidence>
<keyword evidence="7" id="KW-1185">Reference proteome</keyword>
<dbReference type="GO" id="GO:0004842">
    <property type="term" value="F:ubiquitin-protein transferase activity"/>
    <property type="evidence" value="ECO:0007669"/>
    <property type="project" value="TreeGrafter"/>
</dbReference>
<feature type="repeat" description="ANK" evidence="3">
    <location>
        <begin position="164"/>
        <end position="196"/>
    </location>
</feature>
<evidence type="ECO:0000256" key="4">
    <source>
        <dbReference type="SAM" id="Coils"/>
    </source>
</evidence>
<feature type="compositionally biased region" description="Basic and acidic residues" evidence="5">
    <location>
        <begin position="450"/>
        <end position="507"/>
    </location>
</feature>
<evidence type="ECO:0000256" key="2">
    <source>
        <dbReference type="ARBA" id="ARBA00023043"/>
    </source>
</evidence>
<feature type="compositionally biased region" description="Basic and acidic residues" evidence="5">
    <location>
        <begin position="546"/>
        <end position="564"/>
    </location>
</feature>
<accession>A0AAW0FED4</accession>